<dbReference type="InterPro" id="IPR049435">
    <property type="entry name" value="Cas_Cas6_C"/>
</dbReference>
<dbReference type="PANTHER" id="PTHR36984">
    <property type="entry name" value="CRISPR-ASSOCIATED ENDORIBONUCLEASE CAS6 1"/>
    <property type="match status" value="1"/>
</dbReference>
<feature type="domain" description="CRISPR associated protein Cas6 C-terminal" evidence="2">
    <location>
        <begin position="118"/>
        <end position="240"/>
    </location>
</feature>
<proteinExistence type="predicted"/>
<keyword evidence="4" id="KW-1185">Reference proteome</keyword>
<dbReference type="EMBL" id="FQWY01000029">
    <property type="protein sequence ID" value="SHH08396.1"/>
    <property type="molecule type" value="Genomic_DNA"/>
</dbReference>
<organism evidence="3 4">
    <name type="scientific">Thermosyntropha lipolytica DSM 11003</name>
    <dbReference type="NCBI Taxonomy" id="1123382"/>
    <lineage>
        <taxon>Bacteria</taxon>
        <taxon>Bacillati</taxon>
        <taxon>Bacillota</taxon>
        <taxon>Clostridia</taxon>
        <taxon>Eubacteriales</taxon>
        <taxon>Syntrophomonadaceae</taxon>
        <taxon>Thermosyntropha</taxon>
    </lineage>
</organism>
<protein>
    <submittedName>
        <fullName evidence="3">CRISPR-associated endoribonuclease Cas6</fullName>
    </submittedName>
</protein>
<accession>A0A1M5Q3A1</accession>
<keyword evidence="1" id="KW-0051">Antiviral defense</keyword>
<name>A0A1M5Q3A1_9FIRM</name>
<dbReference type="GO" id="GO:0016788">
    <property type="term" value="F:hydrolase activity, acting on ester bonds"/>
    <property type="evidence" value="ECO:0007669"/>
    <property type="project" value="InterPro"/>
</dbReference>
<dbReference type="InterPro" id="IPR010156">
    <property type="entry name" value="CRISPR-assoc_prot_Cas6"/>
</dbReference>
<gene>
    <name evidence="3" type="ORF">SAMN02745221_01645</name>
</gene>
<evidence type="ECO:0000259" key="2">
    <source>
        <dbReference type="Pfam" id="PF01881"/>
    </source>
</evidence>
<dbReference type="Proteomes" id="UP000242329">
    <property type="component" value="Unassembled WGS sequence"/>
</dbReference>
<reference evidence="4" key="1">
    <citation type="submission" date="2016-11" db="EMBL/GenBank/DDBJ databases">
        <authorList>
            <person name="Varghese N."/>
            <person name="Submissions S."/>
        </authorList>
    </citation>
    <scope>NUCLEOTIDE SEQUENCE [LARGE SCALE GENOMIC DNA]</scope>
    <source>
        <strain evidence="4">DSM 11003</strain>
    </source>
</reference>
<dbReference type="OrthoDB" id="45555at2"/>
<dbReference type="AlphaFoldDB" id="A0A1M5Q3A1"/>
<evidence type="ECO:0000313" key="3">
    <source>
        <dbReference type="EMBL" id="SHH08396.1"/>
    </source>
</evidence>
<evidence type="ECO:0000256" key="1">
    <source>
        <dbReference type="ARBA" id="ARBA00023118"/>
    </source>
</evidence>
<dbReference type="Gene3D" id="3.30.70.1900">
    <property type="match status" value="1"/>
</dbReference>
<dbReference type="GO" id="GO:0051607">
    <property type="term" value="P:defense response to virus"/>
    <property type="evidence" value="ECO:0007669"/>
    <property type="project" value="UniProtKB-KW"/>
</dbReference>
<dbReference type="STRING" id="1123382.SAMN02745221_01645"/>
<dbReference type="Gene3D" id="3.30.70.1890">
    <property type="match status" value="1"/>
</dbReference>
<dbReference type="RefSeq" id="WP_073092675.1">
    <property type="nucleotide sequence ID" value="NZ_FQWY01000029.1"/>
</dbReference>
<dbReference type="Pfam" id="PF01881">
    <property type="entry name" value="Cas_Cas6_C"/>
    <property type="match status" value="1"/>
</dbReference>
<evidence type="ECO:0000313" key="4">
    <source>
        <dbReference type="Proteomes" id="UP000242329"/>
    </source>
</evidence>
<dbReference type="InterPro" id="IPR045747">
    <property type="entry name" value="CRISPR-assoc_prot_Cas6_N_sf"/>
</dbReference>
<dbReference type="CDD" id="cd21140">
    <property type="entry name" value="Cas6_I-like"/>
    <property type="match status" value="1"/>
</dbReference>
<dbReference type="PANTHER" id="PTHR36984:SF3">
    <property type="entry name" value="CRISPR-ASSOCIATED ENDORIBONUCLEASE CAS6"/>
    <property type="match status" value="1"/>
</dbReference>
<sequence length="244" mass="27725">MRVRFDLYPVKAEQTLLIPLDFRRYFISLLKTLLANSPHYERFNEDKPGYSPYTFGVKFGRVIEIIPGDKVMIVRPPISVIFSTGFYDLMTDICNGAIAIKRKRTILDLQLKDITLMPNREIKSRIVEFKTVGHLVLRGKDSYLAPCCDKSALEEAINTHLQTRLAFLKKHYPGLNGIPLKPVTLSDYRQLHKGVCEHYGGKITTLKGNLTLSGDPRCLQFIYDYGLGVRSGQGFGLLEVVKEL</sequence>